<feature type="signal peptide" evidence="1">
    <location>
        <begin position="1"/>
        <end position="20"/>
    </location>
</feature>
<dbReference type="HOGENOM" id="CLU_2118081_0_0_5"/>
<protein>
    <submittedName>
        <fullName evidence="2">Uncharacterized protein</fullName>
    </submittedName>
</protein>
<evidence type="ECO:0000313" key="3">
    <source>
        <dbReference type="Proteomes" id="UP000002931"/>
    </source>
</evidence>
<dbReference type="eggNOG" id="ENOG5032T0W">
    <property type="taxonomic scope" value="Bacteria"/>
</dbReference>
<evidence type="ECO:0000256" key="1">
    <source>
        <dbReference type="SAM" id="SignalP"/>
    </source>
</evidence>
<comment type="caution">
    <text evidence="2">The sequence shown here is derived from an EMBL/GenBank/DDBJ whole genome shotgun (WGS) entry which is preliminary data.</text>
</comment>
<dbReference type="AlphaFoldDB" id="A3VJP7"/>
<sequence>MVLRIFVIAATLPAAVLAQAYDGVYYPSGMTGWSCQTIGMDGGAVAIQDGQLMGVENTCDLMNPVGVTGMEATLYDMECSAEGTTYTERVMLMHSGEGVYVIRDGFVAEWARCE</sequence>
<organism evidence="2 3">
    <name type="scientific">Maritimibacter alkaliphilus HTCC2654</name>
    <dbReference type="NCBI Taxonomy" id="314271"/>
    <lineage>
        <taxon>Bacteria</taxon>
        <taxon>Pseudomonadati</taxon>
        <taxon>Pseudomonadota</taxon>
        <taxon>Alphaproteobacteria</taxon>
        <taxon>Rhodobacterales</taxon>
        <taxon>Roseobacteraceae</taxon>
        <taxon>Maritimibacter</taxon>
    </lineage>
</organism>
<keyword evidence="3" id="KW-1185">Reference proteome</keyword>
<name>A3VJP7_9RHOB</name>
<proteinExistence type="predicted"/>
<keyword evidence="1" id="KW-0732">Signal</keyword>
<dbReference type="RefSeq" id="WP_008328968.1">
    <property type="nucleotide sequence ID" value="NZ_CH902578.1"/>
</dbReference>
<evidence type="ECO:0000313" key="2">
    <source>
        <dbReference type="EMBL" id="EAQ11624.1"/>
    </source>
</evidence>
<feature type="chain" id="PRO_5002661192" evidence="1">
    <location>
        <begin position="21"/>
        <end position="114"/>
    </location>
</feature>
<dbReference type="OrthoDB" id="7727934at2"/>
<gene>
    <name evidence="2" type="ORF">RB2654_04314</name>
</gene>
<dbReference type="EMBL" id="AAMT01000014">
    <property type="protein sequence ID" value="EAQ11624.1"/>
    <property type="molecule type" value="Genomic_DNA"/>
</dbReference>
<accession>A3VJP7</accession>
<reference evidence="2 3" key="1">
    <citation type="journal article" date="2010" name="J. Bacteriol.">
        <title>Genome sequences of Pelagibaca bermudensis HTCC2601T and Maritimibacter alkaliphilus HTCC2654T, the type strains of two marine Roseobacter genera.</title>
        <authorList>
            <person name="Thrash J.C."/>
            <person name="Cho J.C."/>
            <person name="Ferriera S."/>
            <person name="Johnson J."/>
            <person name="Vergin K.L."/>
            <person name="Giovannoni S.J."/>
        </authorList>
    </citation>
    <scope>NUCLEOTIDE SEQUENCE [LARGE SCALE GENOMIC DNA]</scope>
    <source>
        <strain evidence="2 3">HTCC2654</strain>
    </source>
</reference>
<dbReference type="Proteomes" id="UP000002931">
    <property type="component" value="Unassembled WGS sequence"/>
</dbReference>